<feature type="transmembrane region" description="Helical" evidence="8">
    <location>
        <begin position="755"/>
        <end position="773"/>
    </location>
</feature>
<evidence type="ECO:0000259" key="10">
    <source>
        <dbReference type="Pfam" id="PF18139"/>
    </source>
</evidence>
<sequence length="1143" mass="130234">MYVCVCVCVCLCVCVCVCVCFCVCVCVYFLACLHRAVPGCRCFSLLHEGMEKMALSQRKGELQDSVRLAAGHVGDIDFTGSNKTRGKVLRYELQQLISQKATQKHKTKGAWILTNGLRFGITKHLGQAVRDHSLASTSSKVQVVAIGIAPWTMIHNRDLLLSSKPDQPAAYPTEDLPHGTVYCLDCHHSHFVLVEEDLQTPGSTSEMMVKLLTYISQQRTGYGGTGSFEIPVLCLLVHGEPKILQGILNSTPWLILAGSGGVADILVTLINKGFWDTETVEELLLDTFNTGLETADMSAWIRLIQKIVEHGHLLTVHDPEQECSDLDTVILKALVKACKAQSQEAQDYLDELKLAVAWNRVDIAKSEIFNGDVEWRACDLEEVMMDALVNDKPDFVKLFVDNGVNLGEFLTYGRLQELYCSISEKSLLYFLLKKHQEKQLLLATARTPGPAHSEPGERQPRFTLHEVSKVLKDFLHDSCKGFYQKLPTVSSLLSHGPKNLPDLEKHCEHPWRDLFLWAVLQNRQQMAYYFWAMGPEAVAAALAGCKILKEMTHLESEAESARSMKEAKYEQYALDLFSECYSNSEDRAYALLVRKTHSWSKSTILHLATEADAKCFFAHDGVQAMLTKIWWGAMATDTAISKLVLSFFFHPLIWTNLIKFSEEELDSSHKGEQFAELDSLETEKALLLTEDDHMFVPPPGYQAPCAVWTQFLLRRWRRFWSAPVTVFLGNVIMYFAFLILFTYVLLLNFHPPPPYGPSMAEIVLYFWVFTLVLEELRQSFFTDEDTNILKKFKLYVEDNWNKCDMVAISLFVVGVSCRMVESVYEAGRTVLALDFMVFTLRLIHIFAIHKQLGPKIIIVERMMKDVFFFLFFLSVWLIAYGVATQALLHPNDPRLDWVFRRALYRPYLHIFGQIPLEEIDAARMPETNCTTDQEEIIMGKLPPCPNIYANWLVILLLVIFLLVTNVLLMNLLIAMFSYTFQVVQGNTDIFWKFQRYNLIVEYHSRPALAPPFIIISHCSQLLLSLVKKTESKQEPLERELSPGLDQKLMIWESVQKENYLANLESQERDSSEERLKNTSSKSIVGGYKEQEKRLSSVEAEVQKLDTKNIMMCELLDVSFSGSEMSTCCQRFDPHRLCGNSEQR</sequence>
<dbReference type="Ensembl" id="ENSPKIT00000014242.1">
    <property type="protein sequence ID" value="ENSPKIP00000033352.1"/>
    <property type="gene ID" value="ENSPKIG00000012994.1"/>
</dbReference>
<dbReference type="Pfam" id="PF25508">
    <property type="entry name" value="TRPM2"/>
    <property type="match status" value="1"/>
</dbReference>
<keyword evidence="7" id="KW-0407">Ion channel</keyword>
<keyword evidence="3 8" id="KW-0812">Transmembrane</keyword>
<comment type="subcellular location">
    <subcellularLocation>
        <location evidence="1">Membrane</location>
        <topology evidence="1">Multi-pass membrane protein</topology>
    </subcellularLocation>
</comment>
<keyword evidence="2" id="KW-0813">Transport</keyword>
<evidence type="ECO:0000256" key="3">
    <source>
        <dbReference type="ARBA" id="ARBA00022692"/>
    </source>
</evidence>
<dbReference type="GO" id="GO:0005227">
    <property type="term" value="F:calcium-activated cation channel activity"/>
    <property type="evidence" value="ECO:0007669"/>
    <property type="project" value="TreeGrafter"/>
</dbReference>
<keyword evidence="5" id="KW-0406">Ion transport</keyword>
<evidence type="ECO:0000259" key="11">
    <source>
        <dbReference type="Pfam" id="PF25508"/>
    </source>
</evidence>
<dbReference type="Proteomes" id="UP000261540">
    <property type="component" value="Unplaced"/>
</dbReference>
<evidence type="ECO:0000256" key="2">
    <source>
        <dbReference type="ARBA" id="ARBA00022448"/>
    </source>
</evidence>
<evidence type="ECO:0000256" key="5">
    <source>
        <dbReference type="ARBA" id="ARBA00023065"/>
    </source>
</evidence>
<keyword evidence="6 8" id="KW-0472">Membrane</keyword>
<evidence type="ECO:0000313" key="12">
    <source>
        <dbReference type="Ensembl" id="ENSPKIP00000033352.1"/>
    </source>
</evidence>
<reference evidence="12" key="2">
    <citation type="submission" date="2025-09" db="UniProtKB">
        <authorList>
            <consortium name="Ensembl"/>
        </authorList>
    </citation>
    <scope>IDENTIFICATION</scope>
</reference>
<dbReference type="PANTHER" id="PTHR13800:SF5">
    <property type="entry name" value="TRANSIENT RECEPTOR POTENTIAL CATION CHANNEL SUBFAMILY M MEMBER 5"/>
    <property type="match status" value="1"/>
</dbReference>
<proteinExistence type="predicted"/>
<evidence type="ECO:0000259" key="9">
    <source>
        <dbReference type="Pfam" id="PF00520"/>
    </source>
</evidence>
<dbReference type="GeneTree" id="ENSGT00940000160588"/>
<evidence type="ECO:0000256" key="1">
    <source>
        <dbReference type="ARBA" id="ARBA00004141"/>
    </source>
</evidence>
<evidence type="ECO:0000256" key="7">
    <source>
        <dbReference type="ARBA" id="ARBA00023303"/>
    </source>
</evidence>
<dbReference type="Pfam" id="PF00520">
    <property type="entry name" value="Ion_trans"/>
    <property type="match status" value="1"/>
</dbReference>
<protein>
    <submittedName>
        <fullName evidence="12">Transient receptor potential cation channel, subfamily M, member 5</fullName>
    </submittedName>
</protein>
<evidence type="ECO:0000256" key="8">
    <source>
        <dbReference type="SAM" id="Phobius"/>
    </source>
</evidence>
<dbReference type="STRING" id="1676925.ENSPKIP00000033352"/>
<accession>A0A3B3SRM5</accession>
<dbReference type="InterPro" id="IPR050927">
    <property type="entry name" value="TRPM"/>
</dbReference>
<dbReference type="InterPro" id="IPR057366">
    <property type="entry name" value="TRPM-like"/>
</dbReference>
<dbReference type="InterPro" id="IPR005821">
    <property type="entry name" value="Ion_trans_dom"/>
</dbReference>
<dbReference type="GO" id="GO:0099604">
    <property type="term" value="F:ligand-gated calcium channel activity"/>
    <property type="evidence" value="ECO:0007669"/>
    <property type="project" value="TreeGrafter"/>
</dbReference>
<keyword evidence="4 8" id="KW-1133">Transmembrane helix</keyword>
<name>A0A3B3SRM5_9TELE</name>
<evidence type="ECO:0000313" key="13">
    <source>
        <dbReference type="Proteomes" id="UP000261540"/>
    </source>
</evidence>
<evidence type="ECO:0000256" key="4">
    <source>
        <dbReference type="ARBA" id="ARBA00022989"/>
    </source>
</evidence>
<feature type="domain" description="Ion transport" evidence="9">
    <location>
        <begin position="734"/>
        <end position="985"/>
    </location>
</feature>
<feature type="transmembrane region" description="Helical" evidence="8">
    <location>
        <begin position="724"/>
        <end position="749"/>
    </location>
</feature>
<dbReference type="AlphaFoldDB" id="A0A3B3SRM5"/>
<feature type="transmembrane region" description="Helical" evidence="8">
    <location>
        <begin position="867"/>
        <end position="888"/>
    </location>
</feature>
<dbReference type="Pfam" id="PF18139">
    <property type="entry name" value="LSDAT_euk"/>
    <property type="match status" value="1"/>
</dbReference>
<evidence type="ECO:0000256" key="6">
    <source>
        <dbReference type="ARBA" id="ARBA00023136"/>
    </source>
</evidence>
<keyword evidence="13" id="KW-1185">Reference proteome</keyword>
<dbReference type="PANTHER" id="PTHR13800">
    <property type="entry name" value="TRANSIENT RECEPTOR POTENTIAL CATION CHANNEL, SUBFAMILY M, MEMBER 6"/>
    <property type="match status" value="1"/>
</dbReference>
<feature type="domain" description="TRPM-like" evidence="11">
    <location>
        <begin position="367"/>
        <end position="619"/>
    </location>
</feature>
<feature type="domain" description="TRPM SLOG" evidence="10">
    <location>
        <begin position="89"/>
        <end position="268"/>
    </location>
</feature>
<organism evidence="12 13">
    <name type="scientific">Paramormyrops kingsleyae</name>
    <dbReference type="NCBI Taxonomy" id="1676925"/>
    <lineage>
        <taxon>Eukaryota</taxon>
        <taxon>Metazoa</taxon>
        <taxon>Chordata</taxon>
        <taxon>Craniata</taxon>
        <taxon>Vertebrata</taxon>
        <taxon>Euteleostomi</taxon>
        <taxon>Actinopterygii</taxon>
        <taxon>Neopterygii</taxon>
        <taxon>Teleostei</taxon>
        <taxon>Osteoglossocephala</taxon>
        <taxon>Osteoglossomorpha</taxon>
        <taxon>Osteoglossiformes</taxon>
        <taxon>Mormyridae</taxon>
        <taxon>Paramormyrops</taxon>
    </lineage>
</organism>
<dbReference type="InterPro" id="IPR041491">
    <property type="entry name" value="TRPM_SLOG"/>
</dbReference>
<feature type="transmembrane region" description="Helical" evidence="8">
    <location>
        <begin position="948"/>
        <end position="968"/>
    </location>
</feature>
<dbReference type="GO" id="GO:0005886">
    <property type="term" value="C:plasma membrane"/>
    <property type="evidence" value="ECO:0007669"/>
    <property type="project" value="TreeGrafter"/>
</dbReference>
<reference evidence="12" key="1">
    <citation type="submission" date="2025-08" db="UniProtKB">
        <authorList>
            <consortium name="Ensembl"/>
        </authorList>
    </citation>
    <scope>IDENTIFICATION</scope>
</reference>